<feature type="non-terminal residue" evidence="1">
    <location>
        <position position="1"/>
    </location>
</feature>
<reference evidence="1 2" key="1">
    <citation type="submission" date="2020-02" db="EMBL/GenBank/DDBJ databases">
        <title>Draft genome sequence of Haematococcus lacustris strain NIES-144.</title>
        <authorList>
            <person name="Morimoto D."/>
            <person name="Nakagawa S."/>
            <person name="Yoshida T."/>
            <person name="Sawayama S."/>
        </authorList>
    </citation>
    <scope>NUCLEOTIDE SEQUENCE [LARGE SCALE GENOMIC DNA]</scope>
    <source>
        <strain evidence="1 2">NIES-144</strain>
    </source>
</reference>
<sequence>MRRCARRCGCRAYRVGGCVCWPWMAGA</sequence>
<accession>A0A6A0ALN7</accession>
<name>A0A6A0ALN7_HAELA</name>
<dbReference type="Proteomes" id="UP000485058">
    <property type="component" value="Unassembled WGS sequence"/>
</dbReference>
<comment type="caution">
    <text evidence="1">The sequence shown here is derived from an EMBL/GenBank/DDBJ whole genome shotgun (WGS) entry which is preliminary data.</text>
</comment>
<dbReference type="EMBL" id="BLLF01009690">
    <property type="protein sequence ID" value="GFH33796.1"/>
    <property type="molecule type" value="Genomic_DNA"/>
</dbReference>
<evidence type="ECO:0000313" key="2">
    <source>
        <dbReference type="Proteomes" id="UP000485058"/>
    </source>
</evidence>
<proteinExistence type="predicted"/>
<evidence type="ECO:0000313" key="1">
    <source>
        <dbReference type="EMBL" id="GFH33796.1"/>
    </source>
</evidence>
<protein>
    <submittedName>
        <fullName evidence="1">Uncharacterized protein</fullName>
    </submittedName>
</protein>
<organism evidence="1 2">
    <name type="scientific">Haematococcus lacustris</name>
    <name type="common">Green alga</name>
    <name type="synonym">Haematococcus pluvialis</name>
    <dbReference type="NCBI Taxonomy" id="44745"/>
    <lineage>
        <taxon>Eukaryota</taxon>
        <taxon>Viridiplantae</taxon>
        <taxon>Chlorophyta</taxon>
        <taxon>core chlorophytes</taxon>
        <taxon>Chlorophyceae</taxon>
        <taxon>CS clade</taxon>
        <taxon>Chlamydomonadales</taxon>
        <taxon>Haematococcaceae</taxon>
        <taxon>Haematococcus</taxon>
    </lineage>
</organism>
<keyword evidence="2" id="KW-1185">Reference proteome</keyword>
<dbReference type="AlphaFoldDB" id="A0A6A0ALN7"/>
<gene>
    <name evidence="1" type="ORF">HaLaN_33217</name>
</gene>